<comment type="subcellular location">
    <subcellularLocation>
        <location evidence="1">Membrane</location>
    </subcellularLocation>
</comment>
<dbReference type="SMART" id="SM00406">
    <property type="entry name" value="IGv"/>
    <property type="match status" value="1"/>
</dbReference>
<dbReference type="InterPro" id="IPR050504">
    <property type="entry name" value="IgSF_BTN/MOG"/>
</dbReference>
<evidence type="ECO:0000256" key="6">
    <source>
        <dbReference type="ARBA" id="ARBA00023319"/>
    </source>
</evidence>
<sequence>MSLLAILPRSTAALLFLVHATTALDFLVMSSPSVSVQRGHTATLPCWVEPTQSAELLEVLWYHRNDVDLPVMRYSNKKVSSLSSYEGRVSFGSRGVTSGGLASGDVSLELVNVTLQDSGKYICSVSSDQIHDIAVVTLAVTGECGDNCENLL</sequence>
<dbReference type="PANTHER" id="PTHR24100:SF149">
    <property type="entry name" value="BG-LIKE ANTIGEN 1-RELATED"/>
    <property type="match status" value="1"/>
</dbReference>
<keyword evidence="10" id="KW-1185">Reference proteome</keyword>
<dbReference type="InterPro" id="IPR036179">
    <property type="entry name" value="Ig-like_dom_sf"/>
</dbReference>
<dbReference type="InterPro" id="IPR013106">
    <property type="entry name" value="Ig_V-set"/>
</dbReference>
<dbReference type="GO" id="GO:1903037">
    <property type="term" value="P:regulation of leukocyte cell-cell adhesion"/>
    <property type="evidence" value="ECO:0007669"/>
    <property type="project" value="UniProtKB-ARBA"/>
</dbReference>
<dbReference type="Gene3D" id="2.60.40.10">
    <property type="entry name" value="Immunoglobulins"/>
    <property type="match status" value="1"/>
</dbReference>
<dbReference type="PANTHER" id="PTHR24100">
    <property type="entry name" value="BUTYROPHILIN"/>
    <property type="match status" value="1"/>
</dbReference>
<proteinExistence type="predicted"/>
<dbReference type="GO" id="GO:0050852">
    <property type="term" value="P:T cell receptor signaling pathway"/>
    <property type="evidence" value="ECO:0007669"/>
    <property type="project" value="TreeGrafter"/>
</dbReference>
<keyword evidence="5" id="KW-0325">Glycoprotein</keyword>
<keyword evidence="6" id="KW-0393">Immunoglobulin domain</keyword>
<keyword evidence="4" id="KW-1015">Disulfide bond</keyword>
<dbReference type="GO" id="GO:0005102">
    <property type="term" value="F:signaling receptor binding"/>
    <property type="evidence" value="ECO:0007669"/>
    <property type="project" value="TreeGrafter"/>
</dbReference>
<feature type="domain" description="Ig-like" evidence="8">
    <location>
        <begin position="8"/>
        <end position="141"/>
    </location>
</feature>
<dbReference type="GO" id="GO:0001817">
    <property type="term" value="P:regulation of cytokine production"/>
    <property type="evidence" value="ECO:0007669"/>
    <property type="project" value="TreeGrafter"/>
</dbReference>
<gene>
    <name evidence="9" type="ORF">fugu_002126</name>
</gene>
<dbReference type="GO" id="GO:0009897">
    <property type="term" value="C:external side of plasma membrane"/>
    <property type="evidence" value="ECO:0007669"/>
    <property type="project" value="TreeGrafter"/>
</dbReference>
<evidence type="ECO:0000256" key="5">
    <source>
        <dbReference type="ARBA" id="ARBA00023180"/>
    </source>
</evidence>
<evidence type="ECO:0000256" key="1">
    <source>
        <dbReference type="ARBA" id="ARBA00004370"/>
    </source>
</evidence>
<organism evidence="9 10">
    <name type="scientific">Takifugu bimaculatus</name>
    <dbReference type="NCBI Taxonomy" id="433685"/>
    <lineage>
        <taxon>Eukaryota</taxon>
        <taxon>Metazoa</taxon>
        <taxon>Chordata</taxon>
        <taxon>Craniata</taxon>
        <taxon>Vertebrata</taxon>
        <taxon>Euteleostomi</taxon>
        <taxon>Actinopterygii</taxon>
        <taxon>Neopterygii</taxon>
        <taxon>Teleostei</taxon>
        <taxon>Neoteleostei</taxon>
        <taxon>Acanthomorphata</taxon>
        <taxon>Eupercaria</taxon>
        <taxon>Tetraodontiformes</taxon>
        <taxon>Tetradontoidea</taxon>
        <taxon>Tetraodontidae</taxon>
        <taxon>Takifugu</taxon>
    </lineage>
</organism>
<evidence type="ECO:0000256" key="2">
    <source>
        <dbReference type="ARBA" id="ARBA00022729"/>
    </source>
</evidence>
<evidence type="ECO:0000256" key="4">
    <source>
        <dbReference type="ARBA" id="ARBA00023157"/>
    </source>
</evidence>
<name>A0A4Z2BRM8_9TELE</name>
<evidence type="ECO:0000259" key="8">
    <source>
        <dbReference type="PROSITE" id="PS50835"/>
    </source>
</evidence>
<evidence type="ECO:0000313" key="9">
    <source>
        <dbReference type="EMBL" id="TNM93950.1"/>
    </source>
</evidence>
<accession>A0A4Z2BRM8</accession>
<comment type="caution">
    <text evidence="9">The sequence shown here is derived from an EMBL/GenBank/DDBJ whole genome shotgun (WGS) entry which is preliminary data.</text>
</comment>
<keyword evidence="3" id="KW-0472">Membrane</keyword>
<dbReference type="GO" id="GO:0050863">
    <property type="term" value="P:regulation of T cell activation"/>
    <property type="evidence" value="ECO:0007669"/>
    <property type="project" value="UniProtKB-ARBA"/>
</dbReference>
<feature type="signal peptide" evidence="7">
    <location>
        <begin position="1"/>
        <end position="23"/>
    </location>
</feature>
<evidence type="ECO:0000256" key="3">
    <source>
        <dbReference type="ARBA" id="ARBA00023136"/>
    </source>
</evidence>
<dbReference type="AlphaFoldDB" id="A0A4Z2BRM8"/>
<dbReference type="FunFam" id="2.60.40.10:FF:000142">
    <property type="entry name" value="V-set domain-containing T-cell activation inhibitor 1"/>
    <property type="match status" value="1"/>
</dbReference>
<dbReference type="EMBL" id="SWLE01000012">
    <property type="protein sequence ID" value="TNM93950.1"/>
    <property type="molecule type" value="Genomic_DNA"/>
</dbReference>
<dbReference type="SMART" id="SM00409">
    <property type="entry name" value="IG"/>
    <property type="match status" value="1"/>
</dbReference>
<keyword evidence="2 7" id="KW-0732">Signal</keyword>
<dbReference type="SUPFAM" id="SSF48726">
    <property type="entry name" value="Immunoglobulin"/>
    <property type="match status" value="1"/>
</dbReference>
<dbReference type="InterPro" id="IPR003599">
    <property type="entry name" value="Ig_sub"/>
</dbReference>
<dbReference type="InterPro" id="IPR007110">
    <property type="entry name" value="Ig-like_dom"/>
</dbReference>
<dbReference type="Proteomes" id="UP000516260">
    <property type="component" value="Chromosome 2"/>
</dbReference>
<reference evidence="9 10" key="1">
    <citation type="submission" date="2019-04" db="EMBL/GenBank/DDBJ databases">
        <title>The sequence and de novo assembly of Takifugu bimaculatus genome using PacBio and Hi-C technologies.</title>
        <authorList>
            <person name="Xu P."/>
            <person name="Liu B."/>
            <person name="Zhou Z."/>
        </authorList>
    </citation>
    <scope>NUCLEOTIDE SEQUENCE [LARGE SCALE GENOMIC DNA]</scope>
    <source>
        <strain evidence="9">TB-2018</strain>
        <tissue evidence="9">Muscle</tissue>
    </source>
</reference>
<dbReference type="PROSITE" id="PS50835">
    <property type="entry name" value="IG_LIKE"/>
    <property type="match status" value="1"/>
</dbReference>
<dbReference type="InterPro" id="IPR013783">
    <property type="entry name" value="Ig-like_fold"/>
</dbReference>
<feature type="chain" id="PRO_5021189810" description="Ig-like domain-containing protein" evidence="7">
    <location>
        <begin position="24"/>
        <end position="152"/>
    </location>
</feature>
<evidence type="ECO:0000313" key="10">
    <source>
        <dbReference type="Proteomes" id="UP000516260"/>
    </source>
</evidence>
<evidence type="ECO:0000256" key="7">
    <source>
        <dbReference type="SAM" id="SignalP"/>
    </source>
</evidence>
<dbReference type="Pfam" id="PF07686">
    <property type="entry name" value="V-set"/>
    <property type="match status" value="1"/>
</dbReference>
<protein>
    <recommendedName>
        <fullName evidence="8">Ig-like domain-containing protein</fullName>
    </recommendedName>
</protein>